<keyword evidence="3 6" id="KW-0812">Transmembrane</keyword>
<feature type="transmembrane region" description="Helical" evidence="6">
    <location>
        <begin position="163"/>
        <end position="183"/>
    </location>
</feature>
<keyword evidence="5 6" id="KW-0472">Membrane</keyword>
<feature type="transmembrane region" description="Helical" evidence="6">
    <location>
        <begin position="24"/>
        <end position="44"/>
    </location>
</feature>
<comment type="subcellular location">
    <subcellularLocation>
        <location evidence="1">Cell membrane</location>
        <topology evidence="1">Multi-pass membrane protein</topology>
    </subcellularLocation>
</comment>
<dbReference type="InterPro" id="IPR050367">
    <property type="entry name" value="APC_superfamily"/>
</dbReference>
<evidence type="ECO:0000313" key="8">
    <source>
        <dbReference type="Proteomes" id="UP000599074"/>
    </source>
</evidence>
<evidence type="ECO:0000256" key="6">
    <source>
        <dbReference type="SAM" id="Phobius"/>
    </source>
</evidence>
<dbReference type="Gene3D" id="1.20.1740.10">
    <property type="entry name" value="Amino acid/polyamine transporter I"/>
    <property type="match status" value="1"/>
</dbReference>
<keyword evidence="4 6" id="KW-1133">Transmembrane helix</keyword>
<reference evidence="7" key="1">
    <citation type="submission" date="2021-01" db="EMBL/GenBank/DDBJ databases">
        <title>Whole genome shotgun sequence of Planosporangium mesophilum NBRC 109066.</title>
        <authorList>
            <person name="Komaki H."/>
            <person name="Tamura T."/>
        </authorList>
    </citation>
    <scope>NUCLEOTIDE SEQUENCE</scope>
    <source>
        <strain evidence="7">NBRC 109066</strain>
    </source>
</reference>
<evidence type="ECO:0000256" key="1">
    <source>
        <dbReference type="ARBA" id="ARBA00004651"/>
    </source>
</evidence>
<feature type="transmembrane region" description="Helical" evidence="6">
    <location>
        <begin position="56"/>
        <end position="78"/>
    </location>
</feature>
<protein>
    <submittedName>
        <fullName evidence="7">Amino acid permease</fullName>
    </submittedName>
</protein>
<evidence type="ECO:0000256" key="3">
    <source>
        <dbReference type="ARBA" id="ARBA00022692"/>
    </source>
</evidence>
<dbReference type="Pfam" id="PF13520">
    <property type="entry name" value="AA_permease_2"/>
    <property type="match status" value="1"/>
</dbReference>
<dbReference type="Proteomes" id="UP000599074">
    <property type="component" value="Unassembled WGS sequence"/>
</dbReference>
<feature type="transmembrane region" description="Helical" evidence="6">
    <location>
        <begin position="359"/>
        <end position="381"/>
    </location>
</feature>
<evidence type="ECO:0000313" key="7">
    <source>
        <dbReference type="EMBL" id="GII22922.1"/>
    </source>
</evidence>
<dbReference type="GO" id="GO:0022857">
    <property type="term" value="F:transmembrane transporter activity"/>
    <property type="evidence" value="ECO:0007669"/>
    <property type="project" value="InterPro"/>
</dbReference>
<dbReference type="PIRSF" id="PIRSF006060">
    <property type="entry name" value="AA_transporter"/>
    <property type="match status" value="1"/>
</dbReference>
<feature type="transmembrane region" description="Helical" evidence="6">
    <location>
        <begin position="393"/>
        <end position="422"/>
    </location>
</feature>
<feature type="transmembrane region" description="Helical" evidence="6">
    <location>
        <begin position="99"/>
        <end position="120"/>
    </location>
</feature>
<evidence type="ECO:0000256" key="5">
    <source>
        <dbReference type="ARBA" id="ARBA00023136"/>
    </source>
</evidence>
<feature type="transmembrane region" description="Helical" evidence="6">
    <location>
        <begin position="195"/>
        <end position="214"/>
    </location>
</feature>
<comment type="caution">
    <text evidence="7">The sequence shown here is derived from an EMBL/GenBank/DDBJ whole genome shotgun (WGS) entry which is preliminary data.</text>
</comment>
<feature type="transmembrane region" description="Helical" evidence="6">
    <location>
        <begin position="278"/>
        <end position="300"/>
    </location>
</feature>
<keyword evidence="8" id="KW-1185">Reference proteome</keyword>
<evidence type="ECO:0000256" key="4">
    <source>
        <dbReference type="ARBA" id="ARBA00022989"/>
    </source>
</evidence>
<dbReference type="GO" id="GO:0005886">
    <property type="term" value="C:plasma membrane"/>
    <property type="evidence" value="ECO:0007669"/>
    <property type="project" value="UniProtKB-SubCell"/>
</dbReference>
<dbReference type="InterPro" id="IPR002293">
    <property type="entry name" value="AA/rel_permease1"/>
</dbReference>
<dbReference type="EMBL" id="BOON01000022">
    <property type="protein sequence ID" value="GII22922.1"/>
    <property type="molecule type" value="Genomic_DNA"/>
</dbReference>
<organism evidence="7 8">
    <name type="scientific">Planosporangium mesophilum</name>
    <dbReference type="NCBI Taxonomy" id="689768"/>
    <lineage>
        <taxon>Bacteria</taxon>
        <taxon>Bacillati</taxon>
        <taxon>Actinomycetota</taxon>
        <taxon>Actinomycetes</taxon>
        <taxon>Micromonosporales</taxon>
        <taxon>Micromonosporaceae</taxon>
        <taxon>Planosporangium</taxon>
    </lineage>
</organism>
<dbReference type="PANTHER" id="PTHR42770">
    <property type="entry name" value="AMINO ACID TRANSPORTER-RELATED"/>
    <property type="match status" value="1"/>
</dbReference>
<name>A0A8J3TBP6_9ACTN</name>
<accession>A0A8J3TBP6</accession>
<dbReference type="RefSeq" id="WP_168115538.1">
    <property type="nucleotide sequence ID" value="NZ_BOON01000022.1"/>
</dbReference>
<keyword evidence="2" id="KW-1003">Cell membrane</keyword>
<sequence>MADLSTVPGWAAVARHRRIHRLGLLQGTALFVGAVLGPGVLALPKLAAAAAGPASLVTWAALLALSVPVSLTFAALGARFPDNGGVARFAGSAFGRHTAAAVGWWFFLAVTIGVPAGALIGGEYVAVALGLGPQATAQVACGLVVAALVANYTGLRLSGWVQLLLLVLLVGLLVAAVVAAVPYVERDNFTPFTPYGWTGVASAAGVLFFAFAGWEAASHLSAEFSDPRRHLPWATVLTLIVVGVLYLGLAVTTIGVLGGRAASSPVPLTLLLEKGIGGAARTITAAAAVFLTFGAINTYIAGGARLGSALARHRALPRALAKGGAAGEVPRRSLTLLAVLTGLATAATVGFRIDLDTLLRATSACLAAVTIVGTAAAVRILPPRSAGRRTAVVATLFAAVVLASFGIYLFVPAFIGLVAVMFRGSSRRTVVPAAIASEPAHAATSLERRPSPQGSPV</sequence>
<proteinExistence type="predicted"/>
<evidence type="ECO:0000256" key="2">
    <source>
        <dbReference type="ARBA" id="ARBA00022475"/>
    </source>
</evidence>
<feature type="transmembrane region" description="Helical" evidence="6">
    <location>
        <begin position="126"/>
        <end position="151"/>
    </location>
</feature>
<gene>
    <name evidence="7" type="ORF">Pme01_25190</name>
</gene>
<feature type="transmembrane region" description="Helical" evidence="6">
    <location>
        <begin position="235"/>
        <end position="258"/>
    </location>
</feature>
<dbReference type="AlphaFoldDB" id="A0A8J3TBP6"/>
<dbReference type="PANTHER" id="PTHR42770:SF13">
    <property type="entry name" value="L-METHIONINE_BRANCHED-CHAIN AMINO ACID EXPORTER YJEH"/>
    <property type="match status" value="1"/>
</dbReference>